<dbReference type="Gene3D" id="2.60.120.260">
    <property type="entry name" value="Galactose-binding domain-like"/>
    <property type="match status" value="1"/>
</dbReference>
<dbReference type="InterPro" id="IPR000421">
    <property type="entry name" value="FA58C"/>
</dbReference>
<dbReference type="Pfam" id="PF14587">
    <property type="entry name" value="Glyco_hydr_30_2"/>
    <property type="match status" value="1"/>
</dbReference>
<protein>
    <submittedName>
        <fullName evidence="8">Uncharacterized protein</fullName>
    </submittedName>
</protein>
<dbReference type="InterPro" id="IPR017853">
    <property type="entry name" value="GH"/>
</dbReference>
<reference evidence="8 9" key="1">
    <citation type="submission" date="2017-06" db="EMBL/GenBank/DDBJ databases">
        <title>Complete Genome Sequence of Streptomyces hawaiiensis NRRL 15010 and insights into acyldepsipeptides biosynthesis.</title>
        <authorList>
            <person name="Mariita R.M."/>
            <person name="Sello J.K."/>
        </authorList>
    </citation>
    <scope>NUCLEOTIDE SEQUENCE [LARGE SCALE GENOMIC DNA]</scope>
    <source>
        <strain evidence="8 9">ATCC 12236</strain>
    </source>
</reference>
<dbReference type="RefSeq" id="WP_175436566.1">
    <property type="nucleotide sequence ID" value="NZ_CP021978.1"/>
</dbReference>
<feature type="region of interest" description="Disordered" evidence="1">
    <location>
        <begin position="1010"/>
        <end position="1058"/>
    </location>
</feature>
<dbReference type="PANTHER" id="PTHR42767">
    <property type="entry name" value="ENDO-BETA-1,6-GALACTANASE"/>
    <property type="match status" value="1"/>
</dbReference>
<dbReference type="InterPro" id="IPR035992">
    <property type="entry name" value="Ricin_B-like_lectins"/>
</dbReference>
<evidence type="ECO:0000259" key="5">
    <source>
        <dbReference type="Pfam" id="PF12733"/>
    </source>
</evidence>
<dbReference type="SUPFAM" id="SSF49785">
    <property type="entry name" value="Galactose-binding domain-like"/>
    <property type="match status" value="1"/>
</dbReference>
<feature type="domain" description="Bacterial Ig-like" evidence="4">
    <location>
        <begin position="677"/>
        <end position="731"/>
    </location>
</feature>
<dbReference type="Pfam" id="PF14200">
    <property type="entry name" value="RicinB_lectin_2"/>
    <property type="match status" value="1"/>
</dbReference>
<dbReference type="GO" id="GO:0004553">
    <property type="term" value="F:hydrolase activity, hydrolyzing O-glycosyl compounds"/>
    <property type="evidence" value="ECO:0007669"/>
    <property type="project" value="InterPro"/>
</dbReference>
<feature type="domain" description="Ricin B lectin" evidence="6">
    <location>
        <begin position="615"/>
        <end position="670"/>
    </location>
</feature>
<dbReference type="InterPro" id="IPR008979">
    <property type="entry name" value="Galactose-bd-like_sf"/>
</dbReference>
<dbReference type="AlphaFoldDB" id="A0A6G5RRC3"/>
<dbReference type="Gene3D" id="2.80.10.50">
    <property type="match status" value="1"/>
</dbReference>
<evidence type="ECO:0000259" key="4">
    <source>
        <dbReference type="Pfam" id="PF07532"/>
    </source>
</evidence>
<dbReference type="InterPro" id="IPR039514">
    <property type="entry name" value="6GAL-like"/>
</dbReference>
<dbReference type="Gene3D" id="2.60.40.1180">
    <property type="entry name" value="Golgi alpha-mannosidase II"/>
    <property type="match status" value="1"/>
</dbReference>
<feature type="signal peptide" evidence="2">
    <location>
        <begin position="1"/>
        <end position="33"/>
    </location>
</feature>
<evidence type="ECO:0000313" key="8">
    <source>
        <dbReference type="EMBL" id="QCD60107.1"/>
    </source>
</evidence>
<accession>A0A6G5RRC3</accession>
<dbReference type="InterPro" id="IPR025883">
    <property type="entry name" value="Cadherin-like_domain"/>
</dbReference>
<dbReference type="CDD" id="cd00161">
    <property type="entry name" value="beta-trefoil_Ricin-like"/>
    <property type="match status" value="1"/>
</dbReference>
<dbReference type="SUPFAM" id="SSF50370">
    <property type="entry name" value="Ricin B-like lectins"/>
    <property type="match status" value="1"/>
</dbReference>
<name>A0A6G5RRC3_9ACTN</name>
<dbReference type="Pfam" id="PF12733">
    <property type="entry name" value="Cadherin-like"/>
    <property type="match status" value="1"/>
</dbReference>
<dbReference type="KEGG" id="shaw:CEB94_39025"/>
<dbReference type="SUPFAM" id="SSF51445">
    <property type="entry name" value="(Trans)glycosidases"/>
    <property type="match status" value="1"/>
</dbReference>
<dbReference type="InterPro" id="IPR013780">
    <property type="entry name" value="Glyco_hydro_b"/>
</dbReference>
<feature type="chain" id="PRO_5026117811" evidence="2">
    <location>
        <begin position="34"/>
        <end position="1058"/>
    </location>
</feature>
<evidence type="ECO:0000259" key="3">
    <source>
        <dbReference type="Pfam" id="PF00754"/>
    </source>
</evidence>
<feature type="domain" description="Cadherin-like beta-sandwich-like" evidence="5">
    <location>
        <begin position="985"/>
        <end position="1058"/>
    </location>
</feature>
<sequence>MSSRHRLARTALAITVPLALGAGLVTLPPAAAAADPPASAVTVRIDPSYRQQEFEGWGTSLVWFANITGRYPEPIRQKLAEMLFGEDGLRLNIARYNIGGGNAPDVRKDYMKTGATMDGFWKAPEGTTRQDTDWWNPDNPEHWDWSADAGQRWWVDRVKNKVTRWEAFSNSPPWFQTVSGYVSGGFDANTDQIRADRVDDFATYLVKVTEHLEKKHRIDFDTIAPLNEPNTNYWGTQIGPDGQPTGGRQEGAHAGPELQQKVVLALHRALEKAKTRAKISAMDETNPSTFVRNWNAYDSSARAAVDQLNVHTYGTGMRTSARDSAKAAGQPFWMSEVEGTWGTGSDFTGMEPGLGIATRVVDDIRELEPSAWVLWQPIEDSIPQAQAGKNWGSIHIPFNCTAKDTLETCPVKANTKFHTLRNFTHHIRPGDHFVKADDPSSVAAVRKSGRGATVVHVNNGTSPRAVTLDLSKFRRVAPGATVTPVVTSPDGALVRGTPVKVKNDSATVTVPAKSVTTLLVGGVSGTAKDAALVQPGHVYRLQGAQSGKSLAPSAEGSGVVVRTADPAAKSQLWSVKQLTRGDGNRERYALVNAADGRRMAVRDDEAVLEDGDTPAAQWIMSTTGDGTWTFVNAATGRLLDVVGQSTADGARVSAHLPTSNANQRWGVSDETVLRTQPAKAFTVPGRAPELPGTVTPVFRDGARGALPVRWTLPSESRWRKPGTVRVKGRATDALGRAVPAEAVVTVDTIASTLPARAKTYTGGRPDLPATVTGVGRHGGTAELPVAWDPAPDGAFDDTGVVTLRGTARVPGSDTAAATVRVQVTAPKETNAARDEGVTVGATYTESGYSADGLRNGTTSEKAWSNWKSGTKNPSDTITFALPQARDLTRVVTHFHRDGGNVSFAESLKVQVRGADGTWSDASDQVAVGTEGAPVADVAVRAAGPATGVRVVMTARPGGYITLGEIEVHAKAPGASADAAAASIEVDGKSLSGFDPDRTSYRVAVDRPDRAEITATPRDPYAKATVGKDVSGGRTARTVSVTSEDGSQTREYRIELTRR</sequence>
<dbReference type="Proteomes" id="UP000495940">
    <property type="component" value="Chromosome"/>
</dbReference>
<evidence type="ECO:0000313" key="9">
    <source>
        <dbReference type="Proteomes" id="UP000495940"/>
    </source>
</evidence>
<evidence type="ECO:0000256" key="2">
    <source>
        <dbReference type="SAM" id="SignalP"/>
    </source>
</evidence>
<proteinExistence type="predicted"/>
<dbReference type="Pfam" id="PF00754">
    <property type="entry name" value="F5_F8_type_C"/>
    <property type="match status" value="1"/>
</dbReference>
<dbReference type="EMBL" id="CP021978">
    <property type="protein sequence ID" value="QCD60107.1"/>
    <property type="molecule type" value="Genomic_DNA"/>
</dbReference>
<gene>
    <name evidence="8" type="ORF">CEB94_39025</name>
</gene>
<dbReference type="PROSITE" id="PS50231">
    <property type="entry name" value="RICIN_B_LECTIN"/>
    <property type="match status" value="1"/>
</dbReference>
<evidence type="ECO:0000256" key="1">
    <source>
        <dbReference type="SAM" id="MobiDB-lite"/>
    </source>
</evidence>
<feature type="compositionally biased region" description="Polar residues" evidence="1">
    <location>
        <begin position="1036"/>
        <end position="1045"/>
    </location>
</feature>
<dbReference type="Gene3D" id="3.20.20.80">
    <property type="entry name" value="Glycosidases"/>
    <property type="match status" value="1"/>
</dbReference>
<dbReference type="InterPro" id="IPR006311">
    <property type="entry name" value="TAT_signal"/>
</dbReference>
<dbReference type="SUPFAM" id="SSF51011">
    <property type="entry name" value="Glycosyl hydrolase domain"/>
    <property type="match status" value="1"/>
</dbReference>
<keyword evidence="9" id="KW-1185">Reference proteome</keyword>
<feature type="domain" description="Endo-beta-1,6-galactanase-like" evidence="7">
    <location>
        <begin position="41"/>
        <end position="289"/>
    </location>
</feature>
<dbReference type="PANTHER" id="PTHR42767:SF1">
    <property type="entry name" value="ENDO-BETA-1,6-GALACTANASE-LIKE DOMAIN-CONTAINING PROTEIN"/>
    <property type="match status" value="1"/>
</dbReference>
<dbReference type="InterPro" id="IPR011081">
    <property type="entry name" value="Big_4"/>
</dbReference>
<dbReference type="InterPro" id="IPR000772">
    <property type="entry name" value="Ricin_B_lectin"/>
</dbReference>
<dbReference type="Pfam" id="PF07532">
    <property type="entry name" value="Big_4"/>
    <property type="match status" value="1"/>
</dbReference>
<dbReference type="InterPro" id="IPR039743">
    <property type="entry name" value="6GAL/EXGAL"/>
</dbReference>
<keyword evidence="2" id="KW-0732">Signal</keyword>
<evidence type="ECO:0000259" key="6">
    <source>
        <dbReference type="Pfam" id="PF14200"/>
    </source>
</evidence>
<dbReference type="PROSITE" id="PS51318">
    <property type="entry name" value="TAT"/>
    <property type="match status" value="1"/>
</dbReference>
<evidence type="ECO:0000259" key="7">
    <source>
        <dbReference type="Pfam" id="PF14587"/>
    </source>
</evidence>
<feature type="compositionally biased region" description="Basic and acidic residues" evidence="1">
    <location>
        <begin position="1046"/>
        <end position="1058"/>
    </location>
</feature>
<feature type="domain" description="F5/8 type C" evidence="3">
    <location>
        <begin position="844"/>
        <end position="955"/>
    </location>
</feature>
<organism evidence="8 9">
    <name type="scientific">Streptomyces hawaiiensis</name>
    <dbReference type="NCBI Taxonomy" id="67305"/>
    <lineage>
        <taxon>Bacteria</taxon>
        <taxon>Bacillati</taxon>
        <taxon>Actinomycetota</taxon>
        <taxon>Actinomycetes</taxon>
        <taxon>Kitasatosporales</taxon>
        <taxon>Streptomycetaceae</taxon>
        <taxon>Streptomyces</taxon>
    </lineage>
</organism>